<gene>
    <name evidence="8" type="primary">RSM22</name>
    <name evidence="8" type="ORF">HK097_009711</name>
</gene>
<keyword evidence="5" id="KW-0411">Iron-sulfur</keyword>
<dbReference type="GO" id="GO:0003735">
    <property type="term" value="F:structural constituent of ribosome"/>
    <property type="evidence" value="ECO:0007669"/>
    <property type="project" value="TreeGrafter"/>
</dbReference>
<dbReference type="PANTHER" id="PTHR13184">
    <property type="entry name" value="37S RIBOSOMAL PROTEIN S22"/>
    <property type="match status" value="1"/>
</dbReference>
<reference evidence="8" key="1">
    <citation type="submission" date="2020-05" db="EMBL/GenBank/DDBJ databases">
        <title>Phylogenomic resolution of chytrid fungi.</title>
        <authorList>
            <person name="Stajich J.E."/>
            <person name="Amses K."/>
            <person name="Simmons R."/>
            <person name="Seto K."/>
            <person name="Myers J."/>
            <person name="Bonds A."/>
            <person name="Quandt C.A."/>
            <person name="Barry K."/>
            <person name="Liu P."/>
            <person name="Grigoriev I."/>
            <person name="Longcore J.E."/>
            <person name="James T.Y."/>
        </authorList>
    </citation>
    <scope>NUCLEOTIDE SEQUENCE</scope>
    <source>
        <strain evidence="8">JEL0318</strain>
    </source>
</reference>
<evidence type="ECO:0000313" key="8">
    <source>
        <dbReference type="EMBL" id="KAJ3049275.1"/>
    </source>
</evidence>
<evidence type="ECO:0000256" key="5">
    <source>
        <dbReference type="ARBA" id="ARBA00023014"/>
    </source>
</evidence>
<evidence type="ECO:0000313" key="9">
    <source>
        <dbReference type="Proteomes" id="UP001212841"/>
    </source>
</evidence>
<evidence type="ECO:0000256" key="6">
    <source>
        <dbReference type="ARBA" id="ARBA00023128"/>
    </source>
</evidence>
<keyword evidence="8" id="KW-0689">Ribosomal protein</keyword>
<dbReference type="Proteomes" id="UP001212841">
    <property type="component" value="Unassembled WGS sequence"/>
</dbReference>
<dbReference type="GO" id="GO:0051536">
    <property type="term" value="F:iron-sulfur cluster binding"/>
    <property type="evidence" value="ECO:0007669"/>
    <property type="project" value="UniProtKB-KW"/>
</dbReference>
<evidence type="ECO:0000256" key="7">
    <source>
        <dbReference type="ARBA" id="ARBA00045681"/>
    </source>
</evidence>
<comment type="function">
    <text evidence="7">Mitochondrial ribosome (mitoribosome) assembly factor. Binds at the interface of the head and body domains of the mitochondrial small ribosomal subunit (mt-SSU), occluding the mRNA channel and preventing compaction of the head domain towards the body. Probable inactive methyltransferase: retains the characteristic folding and ability to bind S-adenosyl-L-methionine, but it probably lost its methyltransferase activity.</text>
</comment>
<dbReference type="GO" id="GO:0008168">
    <property type="term" value="F:methyltransferase activity"/>
    <property type="evidence" value="ECO:0007669"/>
    <property type="project" value="InterPro"/>
</dbReference>
<dbReference type="GO" id="GO:0046872">
    <property type="term" value="F:metal ion binding"/>
    <property type="evidence" value="ECO:0007669"/>
    <property type="project" value="UniProtKB-KW"/>
</dbReference>
<evidence type="ECO:0000256" key="3">
    <source>
        <dbReference type="ARBA" id="ARBA00022946"/>
    </source>
</evidence>
<keyword evidence="8" id="KW-0687">Ribonucleoprotein</keyword>
<organism evidence="8 9">
    <name type="scientific">Rhizophlyctis rosea</name>
    <dbReference type="NCBI Taxonomy" id="64517"/>
    <lineage>
        <taxon>Eukaryota</taxon>
        <taxon>Fungi</taxon>
        <taxon>Fungi incertae sedis</taxon>
        <taxon>Chytridiomycota</taxon>
        <taxon>Chytridiomycota incertae sedis</taxon>
        <taxon>Chytridiomycetes</taxon>
        <taxon>Rhizophlyctidales</taxon>
        <taxon>Rhizophlyctidaceae</taxon>
        <taxon>Rhizophlyctis</taxon>
    </lineage>
</organism>
<proteinExistence type="predicted"/>
<keyword evidence="4" id="KW-0408">Iron</keyword>
<dbReference type="InterPro" id="IPR015324">
    <property type="entry name" value="Ribosomal_Rsm22-like"/>
</dbReference>
<dbReference type="Pfam" id="PF09243">
    <property type="entry name" value="Rsm22"/>
    <property type="match status" value="1"/>
</dbReference>
<dbReference type="PANTHER" id="PTHR13184:SF5">
    <property type="entry name" value="METHYLTRANSFERASE-LIKE PROTEIN 17, MITOCHONDRIAL"/>
    <property type="match status" value="1"/>
</dbReference>
<protein>
    <submittedName>
        <fullName evidence="8">37S ribosomal protein S22</fullName>
    </submittedName>
</protein>
<comment type="subcellular location">
    <subcellularLocation>
        <location evidence="1">Mitochondrion</location>
    </subcellularLocation>
</comment>
<name>A0AAD5S8I8_9FUNG</name>
<evidence type="ECO:0000256" key="2">
    <source>
        <dbReference type="ARBA" id="ARBA00022723"/>
    </source>
</evidence>
<dbReference type="GO" id="GO:0006412">
    <property type="term" value="P:translation"/>
    <property type="evidence" value="ECO:0007669"/>
    <property type="project" value="InterPro"/>
</dbReference>
<keyword evidence="9" id="KW-1185">Reference proteome</keyword>
<accession>A0AAD5S8I8</accession>
<dbReference type="EMBL" id="JADGJD010000667">
    <property type="protein sequence ID" value="KAJ3049275.1"/>
    <property type="molecule type" value="Genomic_DNA"/>
</dbReference>
<keyword evidence="2" id="KW-0479">Metal-binding</keyword>
<evidence type="ECO:0000256" key="1">
    <source>
        <dbReference type="ARBA" id="ARBA00004173"/>
    </source>
</evidence>
<comment type="caution">
    <text evidence="8">The sequence shown here is derived from an EMBL/GenBank/DDBJ whole genome shotgun (WGS) entry which is preliminary data.</text>
</comment>
<dbReference type="AlphaFoldDB" id="A0AAD5S8I8"/>
<sequence length="142" mass="15964">MKAAEEGRKARGAHVVMPRHVKQKKTSDEDVKFTYVVLRRGPRPSLGRSTTTSPTVLSDQSKFPLLSTSWPRLIAPPIKRKKFVLLDVCTTDSDGEGVIERRTVVKNDGKEGGKRDVIIFVICMLESVLHVSRWQRVGFGFD</sequence>
<dbReference type="InterPro" id="IPR052571">
    <property type="entry name" value="Mt_RNA_Methyltransferase"/>
</dbReference>
<dbReference type="GO" id="GO:0005763">
    <property type="term" value="C:mitochondrial small ribosomal subunit"/>
    <property type="evidence" value="ECO:0007669"/>
    <property type="project" value="TreeGrafter"/>
</dbReference>
<evidence type="ECO:0000256" key="4">
    <source>
        <dbReference type="ARBA" id="ARBA00023004"/>
    </source>
</evidence>
<keyword evidence="6" id="KW-0496">Mitochondrion</keyword>
<keyword evidence="3" id="KW-0809">Transit peptide</keyword>